<gene>
    <name evidence="2" type="ORF">AAEY27_18060</name>
</gene>
<accession>A0ABZ3B2X4</accession>
<proteinExistence type="predicted"/>
<dbReference type="Proteomes" id="UP001466893">
    <property type="component" value="Chromosome"/>
</dbReference>
<feature type="chain" id="PRO_5045899587" evidence="1">
    <location>
        <begin position="23"/>
        <end position="107"/>
    </location>
</feature>
<sequence>MNMEKTIILSLLLSFSSFSGIAATVQCPAKANITSTVVEKDTDGISSMTYCSPSAADCKWKGFDPMAIIGSKVKELLNSGNRPTKNNGLTYCDYKLETGDQIRMSLK</sequence>
<evidence type="ECO:0000256" key="1">
    <source>
        <dbReference type="SAM" id="SignalP"/>
    </source>
</evidence>
<evidence type="ECO:0000313" key="2">
    <source>
        <dbReference type="EMBL" id="WZV97537.1"/>
    </source>
</evidence>
<organism evidence="2 3">
    <name type="scientific">Kosakonia calanthes</name>
    <dbReference type="NCBI Taxonomy" id="3139408"/>
    <lineage>
        <taxon>Bacteria</taxon>
        <taxon>Pseudomonadati</taxon>
        <taxon>Pseudomonadota</taxon>
        <taxon>Gammaproteobacteria</taxon>
        <taxon>Enterobacterales</taxon>
        <taxon>Enterobacteriaceae</taxon>
        <taxon>Kosakonia</taxon>
    </lineage>
</organism>
<keyword evidence="3" id="KW-1185">Reference proteome</keyword>
<protein>
    <submittedName>
        <fullName evidence="2">Uncharacterized protein</fullName>
    </submittedName>
</protein>
<dbReference type="RefSeq" id="WP_342322181.1">
    <property type="nucleotide sequence ID" value="NZ_CP151800.1"/>
</dbReference>
<dbReference type="EMBL" id="CP151800">
    <property type="protein sequence ID" value="WZV97537.1"/>
    <property type="molecule type" value="Genomic_DNA"/>
</dbReference>
<evidence type="ECO:0000313" key="3">
    <source>
        <dbReference type="Proteomes" id="UP001466893"/>
    </source>
</evidence>
<name>A0ABZ3B2X4_9ENTR</name>
<reference evidence="2 3" key="1">
    <citation type="submission" date="2024-04" db="EMBL/GenBank/DDBJ databases">
        <title>Kosakonia calanthae sp. nov., a halophilic bacterium isolated from leaves of Calanthe tiplacata.</title>
        <authorList>
            <person name="Wu P."/>
        </authorList>
    </citation>
    <scope>NUCLEOTIDE SEQUENCE [LARGE SCALE GENOMIC DNA]</scope>
    <source>
        <strain evidence="2 3">BYX6</strain>
    </source>
</reference>
<feature type="signal peptide" evidence="1">
    <location>
        <begin position="1"/>
        <end position="22"/>
    </location>
</feature>
<keyword evidence="1" id="KW-0732">Signal</keyword>